<dbReference type="GO" id="GO:0010181">
    <property type="term" value="F:FMN binding"/>
    <property type="evidence" value="ECO:0007669"/>
    <property type="project" value="InterPro"/>
</dbReference>
<dbReference type="InterPro" id="IPR029039">
    <property type="entry name" value="Flavoprotein-like_sf"/>
</dbReference>
<dbReference type="Gene3D" id="3.40.50.360">
    <property type="match status" value="1"/>
</dbReference>
<proteinExistence type="inferred from homology"/>
<dbReference type="GeneID" id="28725980"/>
<gene>
    <name evidence="3" type="ORF">AW171_hschr84670</name>
</gene>
<evidence type="ECO:0000313" key="4">
    <source>
        <dbReference type="Proteomes" id="UP000243052"/>
    </source>
</evidence>
<dbReference type="GO" id="GO:0032126">
    <property type="term" value="C:eisosome"/>
    <property type="evidence" value="ECO:0007669"/>
    <property type="project" value="UniProtKB-ARBA"/>
</dbReference>
<protein>
    <submittedName>
        <fullName evidence="3">HHL150Cp</fullName>
    </submittedName>
</protein>
<reference evidence="3 4" key="1">
    <citation type="submission" date="2016-01" db="EMBL/GenBank/DDBJ databases">
        <title>Genome sequence of the yeast Holleya sinecauda.</title>
        <authorList>
            <person name="Dietrich F.S."/>
        </authorList>
    </citation>
    <scope>NUCLEOTIDE SEQUENCE [LARGE SCALE GENOMIC DNA]</scope>
    <source>
        <strain evidence="3 4">ATCC 58844</strain>
    </source>
</reference>
<dbReference type="AlphaFoldDB" id="A0A120K2U0"/>
<dbReference type="InterPro" id="IPR008254">
    <property type="entry name" value="Flavodoxin/NO_synth"/>
</dbReference>
<dbReference type="GO" id="GO:0016020">
    <property type="term" value="C:membrane"/>
    <property type="evidence" value="ECO:0007669"/>
    <property type="project" value="TreeGrafter"/>
</dbReference>
<dbReference type="PROSITE" id="PS50902">
    <property type="entry name" value="FLAVODOXIN_LIKE"/>
    <property type="match status" value="1"/>
</dbReference>
<dbReference type="FunFam" id="3.40.50.360:FF:000001">
    <property type="entry name" value="NAD(P)H dehydrogenase (Quinone) FQR1-like"/>
    <property type="match status" value="1"/>
</dbReference>
<dbReference type="OrthoDB" id="504689at2759"/>
<accession>A0A120K2U0</accession>
<comment type="similarity">
    <text evidence="1">Belongs to the WrbA family.</text>
</comment>
<dbReference type="Pfam" id="PF03358">
    <property type="entry name" value="FMN_red"/>
    <property type="match status" value="1"/>
</dbReference>
<feature type="domain" description="Flavodoxin-like" evidence="2">
    <location>
        <begin position="6"/>
        <end position="193"/>
    </location>
</feature>
<dbReference type="GO" id="GO:0003955">
    <property type="term" value="F:NAD(P)H dehydrogenase (quinone) activity"/>
    <property type="evidence" value="ECO:0007669"/>
    <property type="project" value="InterPro"/>
</dbReference>
<dbReference type="NCBIfam" id="NF002999">
    <property type="entry name" value="PRK03767.1"/>
    <property type="match status" value="1"/>
</dbReference>
<name>A0A120K2U0_9SACH</name>
<dbReference type="Proteomes" id="UP000243052">
    <property type="component" value="Chromosome viii"/>
</dbReference>
<organism evidence="3 4">
    <name type="scientific">Eremothecium sinecaudum</name>
    <dbReference type="NCBI Taxonomy" id="45286"/>
    <lineage>
        <taxon>Eukaryota</taxon>
        <taxon>Fungi</taxon>
        <taxon>Dikarya</taxon>
        <taxon>Ascomycota</taxon>
        <taxon>Saccharomycotina</taxon>
        <taxon>Saccharomycetes</taxon>
        <taxon>Saccharomycetales</taxon>
        <taxon>Saccharomycetaceae</taxon>
        <taxon>Eremothecium</taxon>
    </lineage>
</organism>
<sequence length="200" mass="21278">MSTKKVAIIIYTTYGHVAKLAEAERQGVISAGGSADIYLVPETLPEEALKGLHAPPKPDYPVATPDVLTSYDYFLFGMPTRFGSFPAQWKAFWDATGGLWASGALHGKFFGMFISTGTGAGNETTILNSLSVPVHHGMNFISLGYKNVAQYLSNTEVAHGGSPWGAGTLAGADGSRQPSETELKVAEIQGQTFFQTISSI</sequence>
<dbReference type="SUPFAM" id="SSF52218">
    <property type="entry name" value="Flavoproteins"/>
    <property type="match status" value="1"/>
</dbReference>
<dbReference type="EMBL" id="CP014248">
    <property type="protein sequence ID" value="AMD22620.1"/>
    <property type="molecule type" value="Genomic_DNA"/>
</dbReference>
<dbReference type="NCBIfam" id="TIGR01755">
    <property type="entry name" value="flav_wrbA"/>
    <property type="match status" value="1"/>
</dbReference>
<dbReference type="GO" id="GO:0160020">
    <property type="term" value="P:positive regulation of ferroptosis"/>
    <property type="evidence" value="ECO:0007669"/>
    <property type="project" value="UniProtKB-ARBA"/>
</dbReference>
<dbReference type="InterPro" id="IPR010089">
    <property type="entry name" value="Flavoprotein_WrbA-like"/>
</dbReference>
<dbReference type="PANTHER" id="PTHR30546">
    <property type="entry name" value="FLAVODOXIN-RELATED PROTEIN WRBA-RELATED"/>
    <property type="match status" value="1"/>
</dbReference>
<keyword evidence="4" id="KW-1185">Reference proteome</keyword>
<evidence type="ECO:0000313" key="3">
    <source>
        <dbReference type="EMBL" id="AMD22620.1"/>
    </source>
</evidence>
<dbReference type="RefSeq" id="XP_017989616.1">
    <property type="nucleotide sequence ID" value="XM_018134112.1"/>
</dbReference>
<dbReference type="STRING" id="45286.A0A120K2U0"/>
<dbReference type="InterPro" id="IPR005025">
    <property type="entry name" value="FMN_Rdtase-like_dom"/>
</dbReference>
<dbReference type="PANTHER" id="PTHR30546:SF23">
    <property type="entry name" value="FLAVOPROTEIN-LIKE PROTEIN YCP4-RELATED"/>
    <property type="match status" value="1"/>
</dbReference>
<evidence type="ECO:0000256" key="1">
    <source>
        <dbReference type="ARBA" id="ARBA00006961"/>
    </source>
</evidence>
<evidence type="ECO:0000259" key="2">
    <source>
        <dbReference type="PROSITE" id="PS50902"/>
    </source>
</evidence>